<dbReference type="Proteomes" id="UP000835052">
    <property type="component" value="Unassembled WGS sequence"/>
</dbReference>
<sequence length="102" mass="10279">MQASVVLLLVAVVAVPVLAFEDEALTVLRARRVAVEGSGVEGSGIEASGEGSGELSTSSSSTKTVIEASGEGSGHDFVEASGEQNNEVKDAKPLTSEFAISA</sequence>
<accession>A0A8S1HT08</accession>
<feature type="region of interest" description="Disordered" evidence="1">
    <location>
        <begin position="36"/>
        <end position="102"/>
    </location>
</feature>
<reference evidence="3" key="1">
    <citation type="submission" date="2020-10" db="EMBL/GenBank/DDBJ databases">
        <authorList>
            <person name="Kikuchi T."/>
        </authorList>
    </citation>
    <scope>NUCLEOTIDE SEQUENCE</scope>
    <source>
        <strain evidence="3">NKZ352</strain>
    </source>
</reference>
<dbReference type="AlphaFoldDB" id="A0A8S1HT08"/>
<keyword evidence="2" id="KW-0732">Signal</keyword>
<organism evidence="3 4">
    <name type="scientific">Caenorhabditis auriculariae</name>
    <dbReference type="NCBI Taxonomy" id="2777116"/>
    <lineage>
        <taxon>Eukaryota</taxon>
        <taxon>Metazoa</taxon>
        <taxon>Ecdysozoa</taxon>
        <taxon>Nematoda</taxon>
        <taxon>Chromadorea</taxon>
        <taxon>Rhabditida</taxon>
        <taxon>Rhabditina</taxon>
        <taxon>Rhabditomorpha</taxon>
        <taxon>Rhabditoidea</taxon>
        <taxon>Rhabditidae</taxon>
        <taxon>Peloderinae</taxon>
        <taxon>Caenorhabditis</taxon>
    </lineage>
</organism>
<dbReference type="EMBL" id="CAJGYM010000205">
    <property type="protein sequence ID" value="CAD6199813.1"/>
    <property type="molecule type" value="Genomic_DNA"/>
</dbReference>
<evidence type="ECO:0000313" key="4">
    <source>
        <dbReference type="Proteomes" id="UP000835052"/>
    </source>
</evidence>
<evidence type="ECO:0000256" key="2">
    <source>
        <dbReference type="SAM" id="SignalP"/>
    </source>
</evidence>
<feature type="compositionally biased region" description="Low complexity" evidence="1">
    <location>
        <begin position="43"/>
        <end position="61"/>
    </location>
</feature>
<feature type="chain" id="PRO_5035789995" evidence="2">
    <location>
        <begin position="20"/>
        <end position="102"/>
    </location>
</feature>
<gene>
    <name evidence="3" type="ORF">CAUJ_LOCUS15712</name>
</gene>
<feature type="signal peptide" evidence="2">
    <location>
        <begin position="1"/>
        <end position="19"/>
    </location>
</feature>
<name>A0A8S1HT08_9PELO</name>
<proteinExistence type="predicted"/>
<evidence type="ECO:0000313" key="3">
    <source>
        <dbReference type="EMBL" id="CAD6199813.1"/>
    </source>
</evidence>
<protein>
    <submittedName>
        <fullName evidence="3">Uncharacterized protein</fullName>
    </submittedName>
</protein>
<evidence type="ECO:0000256" key="1">
    <source>
        <dbReference type="SAM" id="MobiDB-lite"/>
    </source>
</evidence>
<keyword evidence="4" id="KW-1185">Reference proteome</keyword>
<comment type="caution">
    <text evidence="3">The sequence shown here is derived from an EMBL/GenBank/DDBJ whole genome shotgun (WGS) entry which is preliminary data.</text>
</comment>